<keyword evidence="6" id="KW-1133">Transmembrane helix</keyword>
<dbReference type="Gene3D" id="3.40.50.1700">
    <property type="entry name" value="Glycoside hydrolase family 3 C-terminal domain"/>
    <property type="match status" value="1"/>
</dbReference>
<evidence type="ECO:0000256" key="4">
    <source>
        <dbReference type="ARBA" id="ARBA00022801"/>
    </source>
</evidence>
<dbReference type="InterPro" id="IPR001764">
    <property type="entry name" value="Glyco_hydro_3_N"/>
</dbReference>
<comment type="catalytic activity">
    <reaction evidence="1">
        <text>Hydrolysis of terminal non-reducing N-acetyl-D-hexosamine residues in N-acetyl-beta-D-hexosaminides.</text>
        <dbReference type="EC" id="3.2.1.52"/>
    </reaction>
</comment>
<dbReference type="PANTHER" id="PTHR30480:SF13">
    <property type="entry name" value="BETA-HEXOSAMINIDASE"/>
    <property type="match status" value="1"/>
</dbReference>
<comment type="similarity">
    <text evidence="2">Belongs to the glycosyl hydrolase 3 family.</text>
</comment>
<comment type="caution">
    <text evidence="8">The sequence shown here is derived from an EMBL/GenBank/DDBJ whole genome shotgun (WGS) entry which is preliminary data.</text>
</comment>
<accession>A0ABQ3J1Y4</accession>
<dbReference type="EMBL" id="BNAH01000013">
    <property type="protein sequence ID" value="GHE98614.1"/>
    <property type="molecule type" value="Genomic_DNA"/>
</dbReference>
<keyword evidence="5" id="KW-0326">Glycosidase</keyword>
<dbReference type="Gene3D" id="3.20.20.300">
    <property type="entry name" value="Glycoside hydrolase, family 3, N-terminal domain"/>
    <property type="match status" value="1"/>
</dbReference>
<feature type="transmembrane region" description="Helical" evidence="6">
    <location>
        <begin position="7"/>
        <end position="25"/>
    </location>
</feature>
<dbReference type="InterPro" id="IPR017853">
    <property type="entry name" value="GH"/>
</dbReference>
<evidence type="ECO:0000313" key="8">
    <source>
        <dbReference type="EMBL" id="GHE98614.1"/>
    </source>
</evidence>
<dbReference type="RefSeq" id="WP_189379087.1">
    <property type="nucleotide sequence ID" value="NZ_BNAH01000013.1"/>
</dbReference>
<name>A0ABQ3J1Y4_9GAMM</name>
<evidence type="ECO:0000256" key="3">
    <source>
        <dbReference type="ARBA" id="ARBA00012663"/>
    </source>
</evidence>
<keyword evidence="6" id="KW-0812">Transmembrane</keyword>
<sequence length="625" mass="68334">MLNRFNGKIILAVMLGLLVILIIWFKGQLERNDIAEKIAQKIMLDIRYYCADTSELVDFKDEKKCITPVTALHDDLKNLISDTSLGSIILFAENFTDIKQTLKLTEDLQQAALSAKNGKPLLISVDQEGGRVVRLPRAIATSFSGNMAVGATYENHGIHYATVVGEVLGAELSALGINVNHSPDVDVNINPNNPVINVRSFGENPEVVAKLGSAMLEGLQSKGVIGTLKHFPGHGDTNVDSHTGLPQVNHSFEVVDAVDLLPFQYAIDHSDVKMIMTAHIQYPALDDSLLMNRHGESMIKPATLSKEILTDLLRKRMGFKGVVITDALNMAGISDFFTQEEAVVHTFNAGADIAMMPMSIRQPSDIPKFKALLDLLVDKVISGELSLEQVSASAERIIALKETSINLSKDDLETKEAHASATLATKEHRLQEQLLAQESIVEIKPNQEIPKQLQTAQKIHLVFPKQAQANAMSSALNNISAQLGNESWLITTSSLEEINLSTTFKEIDNSDLIIVASDNQETAVELGQAVDIVAGHVSRDMNNADLTLTVLKYAKEKRLNSVFISLQAPYNLAKFQQVADWVLASFDGKTYQMVGSKEETGAVYHSLAQIITGQRVAKGVLPISI</sequence>
<feature type="domain" description="Glycoside hydrolase family 3 N-terminal" evidence="7">
    <location>
        <begin position="37"/>
        <end position="399"/>
    </location>
</feature>
<evidence type="ECO:0000256" key="2">
    <source>
        <dbReference type="ARBA" id="ARBA00005336"/>
    </source>
</evidence>
<dbReference type="EC" id="3.2.1.52" evidence="3"/>
<dbReference type="PROSITE" id="PS00775">
    <property type="entry name" value="GLYCOSYL_HYDROL_F3"/>
    <property type="match status" value="1"/>
</dbReference>
<proteinExistence type="inferred from homology"/>
<keyword evidence="9" id="KW-1185">Reference proteome</keyword>
<dbReference type="InterPro" id="IPR050226">
    <property type="entry name" value="NagZ_Beta-hexosaminidase"/>
</dbReference>
<reference evidence="9" key="1">
    <citation type="journal article" date="2019" name="Int. J. Syst. Evol. Microbiol.">
        <title>The Global Catalogue of Microorganisms (GCM) 10K type strain sequencing project: providing services to taxonomists for standard genome sequencing and annotation.</title>
        <authorList>
            <consortium name="The Broad Institute Genomics Platform"/>
            <consortium name="The Broad Institute Genome Sequencing Center for Infectious Disease"/>
            <person name="Wu L."/>
            <person name="Ma J."/>
        </authorList>
    </citation>
    <scope>NUCLEOTIDE SEQUENCE [LARGE SCALE GENOMIC DNA]</scope>
    <source>
        <strain evidence="9">CGMCC 1.15922</strain>
    </source>
</reference>
<dbReference type="PANTHER" id="PTHR30480">
    <property type="entry name" value="BETA-HEXOSAMINIDASE-RELATED"/>
    <property type="match status" value="1"/>
</dbReference>
<evidence type="ECO:0000313" key="9">
    <source>
        <dbReference type="Proteomes" id="UP000626370"/>
    </source>
</evidence>
<keyword evidence="4" id="KW-0378">Hydrolase</keyword>
<protein>
    <recommendedName>
        <fullName evidence="3">beta-N-acetylhexosaminidase</fullName>
        <ecNumber evidence="3">3.2.1.52</ecNumber>
    </recommendedName>
</protein>
<evidence type="ECO:0000259" key="7">
    <source>
        <dbReference type="Pfam" id="PF00933"/>
    </source>
</evidence>
<dbReference type="SUPFAM" id="SSF51445">
    <property type="entry name" value="(Trans)glycosidases"/>
    <property type="match status" value="1"/>
</dbReference>
<evidence type="ECO:0000256" key="6">
    <source>
        <dbReference type="SAM" id="Phobius"/>
    </source>
</evidence>
<keyword evidence="6" id="KW-0472">Membrane</keyword>
<evidence type="ECO:0000256" key="1">
    <source>
        <dbReference type="ARBA" id="ARBA00001231"/>
    </source>
</evidence>
<evidence type="ECO:0000256" key="5">
    <source>
        <dbReference type="ARBA" id="ARBA00023295"/>
    </source>
</evidence>
<dbReference type="InterPro" id="IPR036881">
    <property type="entry name" value="Glyco_hydro_3_C_sf"/>
</dbReference>
<dbReference type="InterPro" id="IPR019800">
    <property type="entry name" value="Glyco_hydro_3_AS"/>
</dbReference>
<dbReference type="Proteomes" id="UP000626370">
    <property type="component" value="Unassembled WGS sequence"/>
</dbReference>
<organism evidence="8 9">
    <name type="scientific">Thalassotalea profundi</name>
    <dbReference type="NCBI Taxonomy" id="2036687"/>
    <lineage>
        <taxon>Bacteria</taxon>
        <taxon>Pseudomonadati</taxon>
        <taxon>Pseudomonadota</taxon>
        <taxon>Gammaproteobacteria</taxon>
        <taxon>Alteromonadales</taxon>
        <taxon>Colwelliaceae</taxon>
        <taxon>Thalassotalea</taxon>
    </lineage>
</organism>
<gene>
    <name evidence="8" type="ORF">GCM10011501_30210</name>
</gene>
<dbReference type="InterPro" id="IPR036962">
    <property type="entry name" value="Glyco_hydro_3_N_sf"/>
</dbReference>
<dbReference type="Pfam" id="PF00933">
    <property type="entry name" value="Glyco_hydro_3"/>
    <property type="match status" value="1"/>
</dbReference>